<keyword evidence="5" id="KW-0067">ATP-binding</keyword>
<dbReference type="SMART" id="SM00382">
    <property type="entry name" value="AAA"/>
    <property type="match status" value="1"/>
</dbReference>
<dbReference type="InterPro" id="IPR003593">
    <property type="entry name" value="AAA+_ATPase"/>
</dbReference>
<evidence type="ECO:0000256" key="1">
    <source>
        <dbReference type="ARBA" id="ARBA00005417"/>
    </source>
</evidence>
<dbReference type="InterPro" id="IPR017871">
    <property type="entry name" value="ABC_transporter-like_CS"/>
</dbReference>
<dbReference type="PROSITE" id="PS00211">
    <property type="entry name" value="ABC_TRANSPORTER_1"/>
    <property type="match status" value="1"/>
</dbReference>
<dbReference type="eggNOG" id="COG1131">
    <property type="taxonomic scope" value="Bacteria"/>
</dbReference>
<proteinExistence type="inferred from homology"/>
<evidence type="ECO:0000259" key="6">
    <source>
        <dbReference type="PROSITE" id="PS50893"/>
    </source>
</evidence>
<gene>
    <name evidence="7" type="ordered locus">Isop_2232</name>
</gene>
<dbReference type="PANTHER" id="PTHR42711">
    <property type="entry name" value="ABC TRANSPORTER ATP-BINDING PROTEIN"/>
    <property type="match status" value="1"/>
</dbReference>
<keyword evidence="2" id="KW-0813">Transport</keyword>
<reference evidence="7 8" key="2">
    <citation type="journal article" date="2011" name="Stand. Genomic Sci.">
        <title>Complete genome sequence of Isosphaera pallida type strain (IS1B).</title>
        <authorList>
            <consortium name="US DOE Joint Genome Institute (JGI-PGF)"/>
            <person name="Goker M."/>
            <person name="Cleland D."/>
            <person name="Saunders E."/>
            <person name="Lapidus A."/>
            <person name="Nolan M."/>
            <person name="Lucas S."/>
            <person name="Hammon N."/>
            <person name="Deshpande S."/>
            <person name="Cheng J.F."/>
            <person name="Tapia R."/>
            <person name="Han C."/>
            <person name="Goodwin L."/>
            <person name="Pitluck S."/>
            <person name="Liolios K."/>
            <person name="Pagani I."/>
            <person name="Ivanova N."/>
            <person name="Mavromatis K."/>
            <person name="Pati A."/>
            <person name="Chen A."/>
            <person name="Palaniappan K."/>
            <person name="Land M."/>
            <person name="Hauser L."/>
            <person name="Chang Y.J."/>
            <person name="Jeffries C.D."/>
            <person name="Detter J.C."/>
            <person name="Beck B."/>
            <person name="Woyke T."/>
            <person name="Bristow J."/>
            <person name="Eisen J.A."/>
            <person name="Markowitz V."/>
            <person name="Hugenholtz P."/>
            <person name="Kyrpides N.C."/>
            <person name="Klenk H.P."/>
        </authorList>
    </citation>
    <scope>NUCLEOTIDE SEQUENCE [LARGE SCALE GENOMIC DNA]</scope>
    <source>
        <strain evidence="8">ATCC 43644 / DSM 9630 / IS1B</strain>
    </source>
</reference>
<dbReference type="AlphaFoldDB" id="E8R5Q3"/>
<evidence type="ECO:0000256" key="4">
    <source>
        <dbReference type="ARBA" id="ARBA00022741"/>
    </source>
</evidence>
<dbReference type="PROSITE" id="PS50893">
    <property type="entry name" value="ABC_TRANSPORTER_2"/>
    <property type="match status" value="1"/>
</dbReference>
<dbReference type="InterPro" id="IPR050763">
    <property type="entry name" value="ABC_transporter_ATP-binding"/>
</dbReference>
<dbReference type="HOGENOM" id="CLU_000604_1_11_0"/>
<evidence type="ECO:0000313" key="8">
    <source>
        <dbReference type="Proteomes" id="UP000008631"/>
    </source>
</evidence>
<dbReference type="Gene3D" id="3.40.50.300">
    <property type="entry name" value="P-loop containing nucleotide triphosphate hydrolases"/>
    <property type="match status" value="1"/>
</dbReference>
<dbReference type="OrthoDB" id="260707at2"/>
<dbReference type="PANTHER" id="PTHR42711:SF5">
    <property type="entry name" value="ABC TRANSPORTER ATP-BINDING PROTEIN NATA"/>
    <property type="match status" value="1"/>
</dbReference>
<dbReference type="SUPFAM" id="SSF52540">
    <property type="entry name" value="P-loop containing nucleoside triphosphate hydrolases"/>
    <property type="match status" value="1"/>
</dbReference>
<reference key="1">
    <citation type="submission" date="2010-11" db="EMBL/GenBank/DDBJ databases">
        <title>The complete sequence of chromosome of Isophaera pallida ATCC 43644.</title>
        <authorList>
            <consortium name="US DOE Joint Genome Institute (JGI-PGF)"/>
            <person name="Lucas S."/>
            <person name="Copeland A."/>
            <person name="Lapidus A."/>
            <person name="Bruce D."/>
            <person name="Goodwin L."/>
            <person name="Pitluck S."/>
            <person name="Kyrpides N."/>
            <person name="Mavromatis K."/>
            <person name="Pagani I."/>
            <person name="Ivanova N."/>
            <person name="Saunders E."/>
            <person name="Brettin T."/>
            <person name="Detter J.C."/>
            <person name="Han C."/>
            <person name="Tapia R."/>
            <person name="Land M."/>
            <person name="Hauser L."/>
            <person name="Markowitz V."/>
            <person name="Cheng J.-F."/>
            <person name="Hugenholtz P."/>
            <person name="Woyke T."/>
            <person name="Wu D."/>
            <person name="Eisen J.A."/>
        </authorList>
    </citation>
    <scope>NUCLEOTIDE SEQUENCE</scope>
    <source>
        <strain>ATCC 43644</strain>
    </source>
</reference>
<dbReference type="InterPro" id="IPR003439">
    <property type="entry name" value="ABC_transporter-like_ATP-bd"/>
</dbReference>
<dbReference type="CDD" id="cd03230">
    <property type="entry name" value="ABC_DR_subfamily_A"/>
    <property type="match status" value="1"/>
</dbReference>
<keyword evidence="8" id="KW-1185">Reference proteome</keyword>
<protein>
    <submittedName>
        <fullName evidence="7">ABC transporter related protein</fullName>
    </submittedName>
</protein>
<sequence>MIVLSNVVHHYGVRPILRGINLTIERGDVVAVVGPNGTGKSTLLGIMGGQLCPQIGQVAIDGLVRRRTIEEEQAIRRVTFFLPDHVWLPGDRSGREYLLSVGRLYGVEEFRLMDHVQRLLELFELEAMADQDLRSYSSGQKKKIALAAALVSEARCLLLDEPFSGGLDPSGILAMKRVLQRHPRRRDMTVVLTSPVPELIEEVASRVVVLKDGRVLVFETVEGIKRLTGGRGSLSDALERLIFPETIDKLDRYFQEERLPEWVD</sequence>
<dbReference type="EMBL" id="CP002353">
    <property type="protein sequence ID" value="ADV62810.1"/>
    <property type="molecule type" value="Genomic_DNA"/>
</dbReference>
<dbReference type="Pfam" id="PF00005">
    <property type="entry name" value="ABC_tran"/>
    <property type="match status" value="1"/>
</dbReference>
<evidence type="ECO:0000256" key="5">
    <source>
        <dbReference type="ARBA" id="ARBA00022840"/>
    </source>
</evidence>
<accession>E8R5Q3</accession>
<evidence type="ECO:0000256" key="3">
    <source>
        <dbReference type="ARBA" id="ARBA00022458"/>
    </source>
</evidence>
<dbReference type="RefSeq" id="WP_013565098.1">
    <property type="nucleotide sequence ID" value="NC_014962.1"/>
</dbReference>
<keyword evidence="4" id="KW-0547">Nucleotide-binding</keyword>
<dbReference type="Proteomes" id="UP000008631">
    <property type="component" value="Chromosome"/>
</dbReference>
<name>E8R5Q3_ISOPI</name>
<evidence type="ECO:0000313" key="7">
    <source>
        <dbReference type="EMBL" id="ADV62810.1"/>
    </source>
</evidence>
<dbReference type="InterPro" id="IPR027417">
    <property type="entry name" value="P-loop_NTPase"/>
</dbReference>
<keyword evidence="3" id="KW-0536">Nodulation</keyword>
<comment type="similarity">
    <text evidence="1">Belongs to the ABC transporter superfamily.</text>
</comment>
<organism evidence="7 8">
    <name type="scientific">Isosphaera pallida (strain ATCC 43644 / DSM 9630 / IS1B)</name>
    <dbReference type="NCBI Taxonomy" id="575540"/>
    <lineage>
        <taxon>Bacteria</taxon>
        <taxon>Pseudomonadati</taxon>
        <taxon>Planctomycetota</taxon>
        <taxon>Planctomycetia</taxon>
        <taxon>Isosphaerales</taxon>
        <taxon>Isosphaeraceae</taxon>
        <taxon>Isosphaera</taxon>
    </lineage>
</organism>
<evidence type="ECO:0000256" key="2">
    <source>
        <dbReference type="ARBA" id="ARBA00022448"/>
    </source>
</evidence>
<dbReference type="InParanoid" id="E8R5Q3"/>
<feature type="domain" description="ABC transporter" evidence="6">
    <location>
        <begin position="2"/>
        <end position="237"/>
    </location>
</feature>
<dbReference type="GO" id="GO:0005524">
    <property type="term" value="F:ATP binding"/>
    <property type="evidence" value="ECO:0007669"/>
    <property type="project" value="UniProtKB-KW"/>
</dbReference>
<dbReference type="KEGG" id="ipa:Isop_2232"/>
<dbReference type="STRING" id="575540.Isop_2232"/>
<dbReference type="GO" id="GO:0016887">
    <property type="term" value="F:ATP hydrolysis activity"/>
    <property type="evidence" value="ECO:0007669"/>
    <property type="project" value="InterPro"/>
</dbReference>